<proteinExistence type="predicted"/>
<dbReference type="RefSeq" id="WP_043523463.1">
    <property type="nucleotide sequence ID" value="NZ_BAABKU010000013.1"/>
</dbReference>
<gene>
    <name evidence="2" type="ORF">MB27_07690</name>
</gene>
<dbReference type="EMBL" id="JRTT01000007">
    <property type="protein sequence ID" value="KHD77988.1"/>
    <property type="molecule type" value="Genomic_DNA"/>
</dbReference>
<dbReference type="STRING" id="1869.MB27_07690"/>
<accession>A0A0A6USM4</accession>
<dbReference type="AlphaFoldDB" id="A0A0A6USM4"/>
<name>A0A0A6USM4_ACTUT</name>
<evidence type="ECO:0000313" key="2">
    <source>
        <dbReference type="EMBL" id="KHD77988.1"/>
    </source>
</evidence>
<keyword evidence="3" id="KW-1185">Reference proteome</keyword>
<evidence type="ECO:0008006" key="4">
    <source>
        <dbReference type="Google" id="ProtNLM"/>
    </source>
</evidence>
<dbReference type="Proteomes" id="UP000054537">
    <property type="component" value="Unassembled WGS sequence"/>
</dbReference>
<sequence>MSKFKAGIAALAAGAMLLGGCGSNDSAEPAATAASQAPAGNGVAALTADEILTKAREALTKAGSYHVKGGATSEGQSMTMDFRVSGADLVGTMSISKGAEIALLKVGGKQYMRPSEGFWSTLGLGATAKQASAALGTKWLEVPASNKDMSGIFQIWNVDELLSPTGTASKGETADVDGKPAIVVTDSSDAESKVFVATTGEPYLLKIGNTAGDALVFTEFGATFADLKAPAAGQVIDMATLTGKK</sequence>
<dbReference type="OrthoDB" id="4350224at2"/>
<comment type="caution">
    <text evidence="2">The sequence shown here is derived from an EMBL/GenBank/DDBJ whole genome shotgun (WGS) entry which is preliminary data.</text>
</comment>
<evidence type="ECO:0000256" key="1">
    <source>
        <dbReference type="SAM" id="SignalP"/>
    </source>
</evidence>
<evidence type="ECO:0000313" key="3">
    <source>
        <dbReference type="Proteomes" id="UP000054537"/>
    </source>
</evidence>
<feature type="chain" id="PRO_5038806914" description="Lipoprotein" evidence="1">
    <location>
        <begin position="27"/>
        <end position="245"/>
    </location>
</feature>
<protein>
    <recommendedName>
        <fullName evidence="4">Lipoprotein</fullName>
    </recommendedName>
</protein>
<reference evidence="2 3" key="1">
    <citation type="submission" date="2014-10" db="EMBL/GenBank/DDBJ databases">
        <title>Draft genome sequence of Actinoplanes utahensis NRRL 12052.</title>
        <authorList>
            <person name="Velasco-Bucheli B."/>
            <person name="del Cerro C."/>
            <person name="Hormigo D."/>
            <person name="Garcia J.L."/>
            <person name="Acebal C."/>
            <person name="Arroyo M."/>
            <person name="de la Mata I."/>
        </authorList>
    </citation>
    <scope>NUCLEOTIDE SEQUENCE [LARGE SCALE GENOMIC DNA]</scope>
    <source>
        <strain evidence="2 3">NRRL 12052</strain>
    </source>
</reference>
<keyword evidence="1" id="KW-0732">Signal</keyword>
<dbReference type="PROSITE" id="PS51257">
    <property type="entry name" value="PROKAR_LIPOPROTEIN"/>
    <property type="match status" value="1"/>
</dbReference>
<dbReference type="Gene3D" id="2.50.20.20">
    <property type="match status" value="1"/>
</dbReference>
<organism evidence="2 3">
    <name type="scientific">Actinoplanes utahensis</name>
    <dbReference type="NCBI Taxonomy" id="1869"/>
    <lineage>
        <taxon>Bacteria</taxon>
        <taxon>Bacillati</taxon>
        <taxon>Actinomycetota</taxon>
        <taxon>Actinomycetes</taxon>
        <taxon>Micromonosporales</taxon>
        <taxon>Micromonosporaceae</taxon>
        <taxon>Actinoplanes</taxon>
    </lineage>
</organism>
<dbReference type="eggNOG" id="ENOG50337FI">
    <property type="taxonomic scope" value="Bacteria"/>
</dbReference>
<feature type="signal peptide" evidence="1">
    <location>
        <begin position="1"/>
        <end position="26"/>
    </location>
</feature>